<accession>A0A5J6V9Z9</accession>
<evidence type="ECO:0000259" key="4">
    <source>
        <dbReference type="PROSITE" id="PS51462"/>
    </source>
</evidence>
<protein>
    <submittedName>
        <fullName evidence="5">NUDIX hydrolase</fullName>
    </submittedName>
</protein>
<dbReference type="Gene3D" id="3.90.79.10">
    <property type="entry name" value="Nucleoside Triphosphate Pyrophosphohydrolase"/>
    <property type="match status" value="1"/>
</dbReference>
<dbReference type="PANTHER" id="PTHR43046">
    <property type="entry name" value="GDP-MANNOSE MANNOSYL HYDROLASE"/>
    <property type="match status" value="1"/>
</dbReference>
<comment type="cofactor">
    <cofactor evidence="1">
        <name>Mg(2+)</name>
        <dbReference type="ChEBI" id="CHEBI:18420"/>
    </cofactor>
</comment>
<dbReference type="Pfam" id="PF00293">
    <property type="entry name" value="NUDIX"/>
    <property type="match status" value="1"/>
</dbReference>
<name>A0A5J6V9Z9_9MICO</name>
<evidence type="ECO:0000313" key="6">
    <source>
        <dbReference type="Proteomes" id="UP000326546"/>
    </source>
</evidence>
<feature type="domain" description="Nudix hydrolase" evidence="4">
    <location>
        <begin position="25"/>
        <end position="154"/>
    </location>
</feature>
<gene>
    <name evidence="5" type="ORF">FY030_01015</name>
</gene>
<dbReference type="GO" id="GO:0016787">
    <property type="term" value="F:hydrolase activity"/>
    <property type="evidence" value="ECO:0007669"/>
    <property type="project" value="UniProtKB-KW"/>
</dbReference>
<keyword evidence="6" id="KW-1185">Reference proteome</keyword>
<sequence>MGRLRDDPQPGEPGAFLGMLNATLPRKRVIVQGVADDGAGRFLLCELTYKAHWDLPGGVAEPAESPVTSLERELREELGLDLPVGELVAVDWLPPYRQWEDAVLLVFDLGSVPDLVERAVLQPSELRAVHWTRPEQAADHVAPYVARLLDALADRPPGHCLFLEDGLLRS</sequence>
<dbReference type="KEGG" id="serw:FY030_01015"/>
<dbReference type="InterPro" id="IPR015797">
    <property type="entry name" value="NUDIX_hydrolase-like_dom_sf"/>
</dbReference>
<dbReference type="InterPro" id="IPR000086">
    <property type="entry name" value="NUDIX_hydrolase_dom"/>
</dbReference>
<evidence type="ECO:0000256" key="3">
    <source>
        <dbReference type="ARBA" id="ARBA00022842"/>
    </source>
</evidence>
<dbReference type="AlphaFoldDB" id="A0A5J6V9Z9"/>
<dbReference type="EMBL" id="CP044427">
    <property type="protein sequence ID" value="QFG70071.1"/>
    <property type="molecule type" value="Genomic_DNA"/>
</dbReference>
<keyword evidence="3" id="KW-0460">Magnesium</keyword>
<dbReference type="PROSITE" id="PS51462">
    <property type="entry name" value="NUDIX"/>
    <property type="match status" value="1"/>
</dbReference>
<dbReference type="CDD" id="cd18876">
    <property type="entry name" value="NUDIX_Hydrolase"/>
    <property type="match status" value="1"/>
</dbReference>
<evidence type="ECO:0000256" key="2">
    <source>
        <dbReference type="ARBA" id="ARBA00022801"/>
    </source>
</evidence>
<reference evidence="5 6" key="1">
    <citation type="submission" date="2019-09" db="EMBL/GenBank/DDBJ databases">
        <title>Serinicoccus pratensis sp. nov., isolated from meadow soil.</title>
        <authorList>
            <person name="Zhang W."/>
        </authorList>
    </citation>
    <scope>NUCLEOTIDE SEQUENCE [LARGE SCALE GENOMIC DNA]</scope>
    <source>
        <strain evidence="5 6">W204</strain>
    </source>
</reference>
<proteinExistence type="predicted"/>
<dbReference type="Proteomes" id="UP000326546">
    <property type="component" value="Chromosome"/>
</dbReference>
<organism evidence="5 6">
    <name type="scientific">Ornithinimicrobium pratense</name>
    <dbReference type="NCBI Taxonomy" id="2593973"/>
    <lineage>
        <taxon>Bacteria</taxon>
        <taxon>Bacillati</taxon>
        <taxon>Actinomycetota</taxon>
        <taxon>Actinomycetes</taxon>
        <taxon>Micrococcales</taxon>
        <taxon>Ornithinimicrobiaceae</taxon>
        <taxon>Ornithinimicrobium</taxon>
    </lineage>
</organism>
<evidence type="ECO:0000313" key="5">
    <source>
        <dbReference type="EMBL" id="QFG70071.1"/>
    </source>
</evidence>
<evidence type="ECO:0000256" key="1">
    <source>
        <dbReference type="ARBA" id="ARBA00001946"/>
    </source>
</evidence>
<keyword evidence="2 5" id="KW-0378">Hydrolase</keyword>
<dbReference type="SUPFAM" id="SSF55811">
    <property type="entry name" value="Nudix"/>
    <property type="match status" value="1"/>
</dbReference>
<dbReference type="PANTHER" id="PTHR43046:SF12">
    <property type="entry name" value="GDP-MANNOSE MANNOSYL HYDROLASE"/>
    <property type="match status" value="1"/>
</dbReference>
<dbReference type="OrthoDB" id="4247482at2"/>